<dbReference type="InterPro" id="IPR005151">
    <property type="entry name" value="Tail-specific_protease"/>
</dbReference>
<keyword evidence="4 7" id="KW-0645">Protease</keyword>
<dbReference type="InterPro" id="IPR011044">
    <property type="entry name" value="Quino_amine_DH_bsu"/>
</dbReference>
<dbReference type="Gene3D" id="3.90.226.10">
    <property type="entry name" value="2-enoyl-CoA Hydratase, Chain A, domain 1"/>
    <property type="match status" value="1"/>
</dbReference>
<evidence type="ECO:0000256" key="7">
    <source>
        <dbReference type="PIRNR" id="PIRNR036421"/>
    </source>
</evidence>
<dbReference type="Gene3D" id="2.30.42.10">
    <property type="match status" value="1"/>
</dbReference>
<dbReference type="SMART" id="SM00245">
    <property type="entry name" value="TSPc"/>
    <property type="match status" value="1"/>
</dbReference>
<evidence type="ECO:0000256" key="4">
    <source>
        <dbReference type="ARBA" id="ARBA00022670"/>
    </source>
</evidence>
<evidence type="ECO:0000256" key="11">
    <source>
        <dbReference type="SAM" id="SignalP"/>
    </source>
</evidence>
<evidence type="ECO:0000256" key="3">
    <source>
        <dbReference type="ARBA" id="ARBA00022490"/>
    </source>
</evidence>
<dbReference type="InterPro" id="IPR028204">
    <property type="entry name" value="Tricorn_C1"/>
</dbReference>
<dbReference type="SUPFAM" id="SSF50969">
    <property type="entry name" value="YVTN repeat-like/Quinoprotein amine dehydrogenase"/>
    <property type="match status" value="1"/>
</dbReference>
<dbReference type="Pfam" id="PF26549">
    <property type="entry name" value="Tricorn_N"/>
    <property type="match status" value="1"/>
</dbReference>
<dbReference type="AlphaFoldDB" id="A0A4R6IPN4"/>
<dbReference type="RefSeq" id="WP_133551559.1">
    <property type="nucleotide sequence ID" value="NZ_SNWM01000001.1"/>
</dbReference>
<dbReference type="Gene3D" id="2.120.10.30">
    <property type="entry name" value="TolB, C-terminal domain"/>
    <property type="match status" value="1"/>
</dbReference>
<dbReference type="InterPro" id="IPR029045">
    <property type="entry name" value="ClpP/crotonase-like_dom_sf"/>
</dbReference>
<feature type="domain" description="Tail specific protease" evidence="12">
    <location>
        <begin position="862"/>
        <end position="1057"/>
    </location>
</feature>
<reference evidence="13 14" key="1">
    <citation type="submission" date="2019-03" db="EMBL/GenBank/DDBJ databases">
        <title>Genomic Encyclopedia of Archaeal and Bacterial Type Strains, Phase II (KMG-II): from individual species to whole genera.</title>
        <authorList>
            <person name="Goeker M."/>
        </authorList>
    </citation>
    <scope>NUCLEOTIDE SEQUENCE [LARGE SCALE GENOMIC DNA]</scope>
    <source>
        <strain evidence="13 14">DSM 19034</strain>
    </source>
</reference>
<dbReference type="PANTHER" id="PTHR43253">
    <property type="entry name" value="TRICORN PROTEASE HOMOLOG 2-RELATED"/>
    <property type="match status" value="1"/>
</dbReference>
<feature type="site" description="Transition state stabilizer; via amide nitrogen" evidence="9">
    <location>
        <position position="989"/>
    </location>
</feature>
<feature type="active site" description="Charge relay system" evidence="8">
    <location>
        <position position="771"/>
    </location>
</feature>
<keyword evidence="6 7" id="KW-0720">Serine protease</keyword>
<dbReference type="SUPFAM" id="SSF52096">
    <property type="entry name" value="ClpP/crotonase"/>
    <property type="match status" value="1"/>
</dbReference>
<comment type="function">
    <text evidence="7">Degrades oligopeptides.</text>
</comment>
<feature type="signal peptide" evidence="11">
    <location>
        <begin position="1"/>
        <end position="20"/>
    </location>
</feature>
<dbReference type="EC" id="3.4.21.-" evidence="7"/>
<evidence type="ECO:0000256" key="2">
    <source>
        <dbReference type="ARBA" id="ARBA00008524"/>
    </source>
</evidence>
<dbReference type="Pfam" id="PF07676">
    <property type="entry name" value="PD40"/>
    <property type="match status" value="2"/>
</dbReference>
<sequence length="1084" mass="121535">MKKTLLTLSLFALTALGLKAQNQPRWMQQPAVSPDGQWIAFEYKGNIFKVPATGGSAIPLTLASSYNGYPVWSHDSKKIAFSSDRYGNFDVYVIQAAGGDATRLTFNSAKDIPYDFSADDQKVIFGTDRHDIYTSARFPGDSYFMKLYEVPVKGGNSALINSAGTENVHYNAKGDQIIFQDRKGYEDPWRKHHTSAVTRDIWTYDFKNNSYHKVSDFKGEDREPVWGNGDDFYYLSERNGNQNLFKSSIANPAQITQITKFDKNPVRNLSRSTNGTLVFTYNGDIYSLKDGGQPQKVAINFEADFAADQVAIMPVRGEASEMAVSPDGKQVAFVYRGDIFVTAADGATTKKITNTPYQERMVQFSPDGKSLLFSAENEKSWDIMEATIVNKNEPYFYAATVLKITPVIASDKDEFQGVYSPDGKKIAYLEERNVLKSYTIASKTSASLLPEGVNFSYSDGDQYFTWSPDSKYLLAQSTEGGGWFQNEVVLIKDDGSGKRVNLTNSGFGDSYPQFGMDGKMMYWLTDKDGMKNLSRGSQDDIYAMFFDQKTWDKFQLSKEDFELRTEQEKKDTAGKKPEIDKSKTDKKTPAKPATPVEPFAPYLKNLEDRTQRLTNASTNISGVKLSKDGEKLYYLARYDKGFDLWVTTLRTKESKILAKLDASGADLEITKDGKFLFVMANGSIMKIGADDGKVTPIRINSEMELKAGAERAYILEHTWKQVKKKFFDPKLQGVDWDYYYSNYKQFLPYINNDYDFQVLLSEFLGELNASHTGGRYSPSFPTGDETAALGLTYDLSKTNGLYVKEIIPGGPFDNASTKMKPNMVIDQINGNAISPDEDWAKLLNHKAGQFTLINFHDANGIKYQETVKPIRPRTETGTLLYNKWVKLMEKLTDSLSGGKVGYVHVRSMDDPSFRVTFDKVLGKNGNKEALIVDSRFNGGGWLHDDLVTFLSGKMYFTLRPQGHVTTGGEPLNKWSKPSCVLMSEGNYSDAFMFPYAYKALGIGKLIGMPVAGTGTAVWWETQINNRIVFGIPMIATYGPNETHATENHQLEPDIQILNEYTKVLAGQDQQLEAAVKEMLKTVKK</sequence>
<dbReference type="Gene3D" id="2.120.10.60">
    <property type="entry name" value="Tricorn protease N-terminal domain"/>
    <property type="match status" value="2"/>
</dbReference>
<dbReference type="Pfam" id="PF03572">
    <property type="entry name" value="Peptidase_S41"/>
    <property type="match status" value="1"/>
</dbReference>
<dbReference type="PIRSF" id="PIRSF036421">
    <property type="entry name" value="Tricorn_protease"/>
    <property type="match status" value="1"/>
</dbReference>
<dbReference type="Gene3D" id="3.30.750.44">
    <property type="match status" value="1"/>
</dbReference>
<protein>
    <recommendedName>
        <fullName evidence="7">Tricorn protease homolog</fullName>
        <ecNumber evidence="7">3.4.21.-</ecNumber>
    </recommendedName>
</protein>
<dbReference type="CDD" id="cd07562">
    <property type="entry name" value="Peptidase_S41_TRI"/>
    <property type="match status" value="1"/>
</dbReference>
<dbReference type="Proteomes" id="UP000295499">
    <property type="component" value="Unassembled WGS sequence"/>
</dbReference>
<dbReference type="SUPFAM" id="SSF69304">
    <property type="entry name" value="Tricorn protease N-terminal domain"/>
    <property type="match status" value="1"/>
</dbReference>
<evidence type="ECO:0000256" key="9">
    <source>
        <dbReference type="PIRSR" id="PIRSR036421-3"/>
    </source>
</evidence>
<feature type="chain" id="PRO_5020785220" description="Tricorn protease homolog" evidence="11">
    <location>
        <begin position="21"/>
        <end position="1084"/>
    </location>
</feature>
<dbReference type="EMBL" id="SNWM01000001">
    <property type="protein sequence ID" value="TDO23966.1"/>
    <property type="molecule type" value="Genomic_DNA"/>
</dbReference>
<feature type="region of interest" description="Disordered" evidence="10">
    <location>
        <begin position="565"/>
        <end position="601"/>
    </location>
</feature>
<name>A0A4R6IPN4_9SPHI</name>
<dbReference type="GO" id="GO:0006508">
    <property type="term" value="P:proteolysis"/>
    <property type="evidence" value="ECO:0007669"/>
    <property type="project" value="UniProtKB-UniRule"/>
</dbReference>
<feature type="compositionally biased region" description="Basic and acidic residues" evidence="10">
    <location>
        <begin position="565"/>
        <end position="588"/>
    </location>
</feature>
<proteinExistence type="inferred from homology"/>
<keyword evidence="14" id="KW-1185">Reference proteome</keyword>
<evidence type="ECO:0000256" key="8">
    <source>
        <dbReference type="PIRSR" id="PIRSR036421-1"/>
    </source>
</evidence>
<organism evidence="13 14">
    <name type="scientific">Pedobacter duraquae</name>
    <dbReference type="NCBI Taxonomy" id="425511"/>
    <lineage>
        <taxon>Bacteria</taxon>
        <taxon>Pseudomonadati</taxon>
        <taxon>Bacteroidota</taxon>
        <taxon>Sphingobacteriia</taxon>
        <taxon>Sphingobacteriales</taxon>
        <taxon>Sphingobacteriaceae</taxon>
        <taxon>Pedobacter</taxon>
    </lineage>
</organism>
<dbReference type="Pfam" id="PF14684">
    <property type="entry name" value="Tricorn_C1"/>
    <property type="match status" value="1"/>
</dbReference>
<evidence type="ECO:0000256" key="6">
    <source>
        <dbReference type="ARBA" id="ARBA00022825"/>
    </source>
</evidence>
<dbReference type="InterPro" id="IPR036034">
    <property type="entry name" value="PDZ_sf"/>
</dbReference>
<dbReference type="PANTHER" id="PTHR43253:SF1">
    <property type="entry name" value="TRICORN PROTEASE HOMOLOG 2-RELATED"/>
    <property type="match status" value="1"/>
</dbReference>
<accession>A0A4R6IPN4</accession>
<comment type="subcellular location">
    <subcellularLocation>
        <location evidence="1 7">Cytoplasm</location>
    </subcellularLocation>
</comment>
<feature type="active site" description="Nucleophile" evidence="8">
    <location>
        <position position="988"/>
    </location>
</feature>
<dbReference type="InterPro" id="IPR012393">
    <property type="entry name" value="Tricorn_protease"/>
</dbReference>
<dbReference type="InterPro" id="IPR011042">
    <property type="entry name" value="6-blade_b-propeller_TolB-like"/>
</dbReference>
<feature type="active site" description="Charge relay system" evidence="8">
    <location>
        <position position="1046"/>
    </location>
</feature>
<comment type="similarity">
    <text evidence="2 7">Belongs to the peptidase S41B family.</text>
</comment>
<evidence type="ECO:0000313" key="14">
    <source>
        <dbReference type="Proteomes" id="UP000295499"/>
    </source>
</evidence>
<keyword evidence="3 7" id="KW-0963">Cytoplasm</keyword>
<dbReference type="SUPFAM" id="SSF82171">
    <property type="entry name" value="DPP6 N-terminal domain-like"/>
    <property type="match status" value="1"/>
</dbReference>
<keyword evidence="5 7" id="KW-0378">Hydrolase</keyword>
<evidence type="ECO:0000256" key="10">
    <source>
        <dbReference type="SAM" id="MobiDB-lite"/>
    </source>
</evidence>
<evidence type="ECO:0000259" key="12">
    <source>
        <dbReference type="SMART" id="SM00245"/>
    </source>
</evidence>
<dbReference type="InterPro" id="IPR011659">
    <property type="entry name" value="WD40"/>
</dbReference>
<evidence type="ECO:0000256" key="5">
    <source>
        <dbReference type="ARBA" id="ARBA00022801"/>
    </source>
</evidence>
<evidence type="ECO:0000256" key="1">
    <source>
        <dbReference type="ARBA" id="ARBA00004496"/>
    </source>
</evidence>
<evidence type="ECO:0000313" key="13">
    <source>
        <dbReference type="EMBL" id="TDO23966.1"/>
    </source>
</evidence>
<dbReference type="GO" id="GO:0008236">
    <property type="term" value="F:serine-type peptidase activity"/>
    <property type="evidence" value="ECO:0007669"/>
    <property type="project" value="UniProtKB-UniRule"/>
</dbReference>
<gene>
    <name evidence="13" type="ORF">CLV32_0253</name>
</gene>
<comment type="caution">
    <text evidence="13">The sequence shown here is derived from an EMBL/GenBank/DDBJ whole genome shotgun (WGS) entry which is preliminary data.</text>
</comment>
<dbReference type="OrthoDB" id="9815657at2"/>
<keyword evidence="11" id="KW-0732">Signal</keyword>
<dbReference type="GO" id="GO:0005737">
    <property type="term" value="C:cytoplasm"/>
    <property type="evidence" value="ECO:0007669"/>
    <property type="project" value="UniProtKB-SubCell"/>
</dbReference>